<gene>
    <name evidence="1" type="ORF">C4D60_Mb01t18430</name>
</gene>
<evidence type="ECO:0000313" key="1">
    <source>
        <dbReference type="EMBL" id="THU63685.1"/>
    </source>
</evidence>
<dbReference type="AlphaFoldDB" id="A0A4S8JP32"/>
<comment type="caution">
    <text evidence="1">The sequence shown here is derived from an EMBL/GenBank/DDBJ whole genome shotgun (WGS) entry which is preliminary data.</text>
</comment>
<dbReference type="Proteomes" id="UP000317650">
    <property type="component" value="Chromosome 1"/>
</dbReference>
<sequence length="87" mass="9664">MMMMIARVLGCNKQVEAFQRVHDVNVIEDLIVGGSRRARENVVVVLLNLVKSSRENTMGGIREVDRAEVAMRALVVGDKRVSVRGKS</sequence>
<accession>A0A4S8JP32</accession>
<keyword evidence="2" id="KW-1185">Reference proteome</keyword>
<organism evidence="1 2">
    <name type="scientific">Musa balbisiana</name>
    <name type="common">Banana</name>
    <dbReference type="NCBI Taxonomy" id="52838"/>
    <lineage>
        <taxon>Eukaryota</taxon>
        <taxon>Viridiplantae</taxon>
        <taxon>Streptophyta</taxon>
        <taxon>Embryophyta</taxon>
        <taxon>Tracheophyta</taxon>
        <taxon>Spermatophyta</taxon>
        <taxon>Magnoliopsida</taxon>
        <taxon>Liliopsida</taxon>
        <taxon>Zingiberales</taxon>
        <taxon>Musaceae</taxon>
        <taxon>Musa</taxon>
    </lineage>
</organism>
<reference evidence="1 2" key="1">
    <citation type="journal article" date="2019" name="Nat. Plants">
        <title>Genome sequencing of Musa balbisiana reveals subgenome evolution and function divergence in polyploid bananas.</title>
        <authorList>
            <person name="Yao X."/>
        </authorList>
    </citation>
    <scope>NUCLEOTIDE SEQUENCE [LARGE SCALE GENOMIC DNA]</scope>
    <source>
        <strain evidence="2">cv. DH-PKW</strain>
        <tissue evidence="1">Leaves</tissue>
    </source>
</reference>
<proteinExistence type="predicted"/>
<name>A0A4S8JP32_MUSBA</name>
<evidence type="ECO:0000313" key="2">
    <source>
        <dbReference type="Proteomes" id="UP000317650"/>
    </source>
</evidence>
<dbReference type="EMBL" id="PYDT01000004">
    <property type="protein sequence ID" value="THU63685.1"/>
    <property type="molecule type" value="Genomic_DNA"/>
</dbReference>
<protein>
    <submittedName>
        <fullName evidence="1">Uncharacterized protein</fullName>
    </submittedName>
</protein>